<feature type="non-terminal residue" evidence="1">
    <location>
        <position position="1"/>
    </location>
</feature>
<reference evidence="1" key="2">
    <citation type="journal article" date="2021" name="PeerJ">
        <title>Extensive microbial diversity within the chicken gut microbiome revealed by metagenomics and culture.</title>
        <authorList>
            <person name="Gilroy R."/>
            <person name="Ravi A."/>
            <person name="Getino M."/>
            <person name="Pursley I."/>
            <person name="Horton D.L."/>
            <person name="Alikhan N.F."/>
            <person name="Baker D."/>
            <person name="Gharbi K."/>
            <person name="Hall N."/>
            <person name="Watson M."/>
            <person name="Adriaenssens E.M."/>
            <person name="Foster-Nyarko E."/>
            <person name="Jarju S."/>
            <person name="Secka A."/>
            <person name="Antonio M."/>
            <person name="Oren A."/>
            <person name="Chaudhuri R.R."/>
            <person name="La Ragione R."/>
            <person name="Hildebrand F."/>
            <person name="Pallen M.J."/>
        </authorList>
    </citation>
    <scope>NUCLEOTIDE SEQUENCE</scope>
    <source>
        <strain evidence="1">517</strain>
    </source>
</reference>
<sequence length="210" mass="23192">RMSRFSPAPYVARADGERAARPLTTDDAEAAYALYSEYTASVPAARVRSREEFFKAFRQLLIDDGSGYLILHNGIPKAYFLIEENEVTEAVASIPDAFSGVAECLKFDMPLHDSLGDAYSMAKVLNLRNLFLLLPLRGVTVNARFGYGGKTYELNIEKGDLVSLEEVTGEGYEVGASELIEIALGGGIRLRGNPLSEVFPEYNLVMFEKY</sequence>
<protein>
    <submittedName>
        <fullName evidence="1">Uncharacterized protein</fullName>
    </submittedName>
</protein>
<dbReference type="EMBL" id="JADINF010000122">
    <property type="protein sequence ID" value="MBO8424319.1"/>
    <property type="molecule type" value="Genomic_DNA"/>
</dbReference>
<comment type="caution">
    <text evidence="1">The sequence shown here is derived from an EMBL/GenBank/DDBJ whole genome shotgun (WGS) entry which is preliminary data.</text>
</comment>
<gene>
    <name evidence="1" type="ORF">IAB16_04820</name>
</gene>
<proteinExistence type="predicted"/>
<organism evidence="1 2">
    <name type="scientific">Candidatus Stercoripulliclostridium pullicola</name>
    <dbReference type="NCBI Taxonomy" id="2840953"/>
    <lineage>
        <taxon>Bacteria</taxon>
        <taxon>Bacillati</taxon>
        <taxon>Bacillota</taxon>
        <taxon>Clostridia</taxon>
        <taxon>Eubacteriales</taxon>
        <taxon>Candidatus Stercoripulliclostridium</taxon>
    </lineage>
</organism>
<accession>A0A940DH79</accession>
<evidence type="ECO:0000313" key="2">
    <source>
        <dbReference type="Proteomes" id="UP000727857"/>
    </source>
</evidence>
<dbReference type="Proteomes" id="UP000727857">
    <property type="component" value="Unassembled WGS sequence"/>
</dbReference>
<reference evidence="1" key="1">
    <citation type="submission" date="2020-10" db="EMBL/GenBank/DDBJ databases">
        <authorList>
            <person name="Gilroy R."/>
        </authorList>
    </citation>
    <scope>NUCLEOTIDE SEQUENCE</scope>
    <source>
        <strain evidence="1">517</strain>
    </source>
</reference>
<name>A0A940DH79_9FIRM</name>
<dbReference type="AlphaFoldDB" id="A0A940DH79"/>
<evidence type="ECO:0000313" key="1">
    <source>
        <dbReference type="EMBL" id="MBO8424319.1"/>
    </source>
</evidence>